<keyword evidence="2" id="KW-0678">Repressor</keyword>
<evidence type="ECO:0000256" key="3">
    <source>
        <dbReference type="ARBA" id="ARBA00023015"/>
    </source>
</evidence>
<evidence type="ECO:0000313" key="8">
    <source>
        <dbReference type="Proteomes" id="UP001626550"/>
    </source>
</evidence>
<dbReference type="Proteomes" id="UP001626550">
    <property type="component" value="Unassembled WGS sequence"/>
</dbReference>
<comment type="caution">
    <text evidence="7">The sequence shown here is derived from an EMBL/GenBank/DDBJ whole genome shotgun (WGS) entry which is preliminary data.</text>
</comment>
<name>A0ABD2QLU1_9PLAT</name>
<dbReference type="Gene3D" id="1.20.5.1500">
    <property type="match status" value="1"/>
</dbReference>
<dbReference type="InterPro" id="IPR013907">
    <property type="entry name" value="Sds3"/>
</dbReference>
<evidence type="ECO:0000256" key="1">
    <source>
        <dbReference type="ARBA" id="ARBA00004123"/>
    </source>
</evidence>
<dbReference type="SMART" id="SM01401">
    <property type="entry name" value="Sds3"/>
    <property type="match status" value="1"/>
</dbReference>
<dbReference type="Pfam" id="PF08598">
    <property type="entry name" value="Sds3"/>
    <property type="match status" value="1"/>
</dbReference>
<dbReference type="GO" id="GO:0005654">
    <property type="term" value="C:nucleoplasm"/>
    <property type="evidence" value="ECO:0007669"/>
    <property type="project" value="UniProtKB-ARBA"/>
</dbReference>
<protein>
    <submittedName>
        <fullName evidence="7">Breast cancer metastasis-suppressor 1-like protein</fullName>
    </submittedName>
</protein>
<evidence type="ECO:0000256" key="2">
    <source>
        <dbReference type="ARBA" id="ARBA00022491"/>
    </source>
</evidence>
<dbReference type="GO" id="GO:0010468">
    <property type="term" value="P:regulation of gene expression"/>
    <property type="evidence" value="ECO:0007669"/>
    <property type="project" value="UniProtKB-ARBA"/>
</dbReference>
<feature type="coiled-coil region" evidence="6">
    <location>
        <begin position="62"/>
        <end position="89"/>
    </location>
</feature>
<keyword evidence="8" id="KW-1185">Reference proteome</keyword>
<evidence type="ECO:0000313" key="7">
    <source>
        <dbReference type="EMBL" id="KAL3320492.1"/>
    </source>
</evidence>
<keyword evidence="4" id="KW-0804">Transcription</keyword>
<organism evidence="7 8">
    <name type="scientific">Cichlidogyrus casuarinus</name>
    <dbReference type="NCBI Taxonomy" id="1844966"/>
    <lineage>
        <taxon>Eukaryota</taxon>
        <taxon>Metazoa</taxon>
        <taxon>Spiralia</taxon>
        <taxon>Lophotrochozoa</taxon>
        <taxon>Platyhelminthes</taxon>
        <taxon>Monogenea</taxon>
        <taxon>Monopisthocotylea</taxon>
        <taxon>Dactylogyridea</taxon>
        <taxon>Ancyrocephalidae</taxon>
        <taxon>Cichlidogyrus</taxon>
    </lineage>
</organism>
<evidence type="ECO:0000256" key="6">
    <source>
        <dbReference type="SAM" id="Coils"/>
    </source>
</evidence>
<reference evidence="7 8" key="1">
    <citation type="submission" date="2024-11" db="EMBL/GenBank/DDBJ databases">
        <title>Adaptive evolution of stress response genes in parasites aligns with host niche diversity.</title>
        <authorList>
            <person name="Hahn C."/>
            <person name="Resl P."/>
        </authorList>
    </citation>
    <scope>NUCLEOTIDE SEQUENCE [LARGE SCALE GENOMIC DNA]</scope>
    <source>
        <strain evidence="7">EGGRZ-B1_66</strain>
        <tissue evidence="7">Body</tissue>
    </source>
</reference>
<dbReference type="AlphaFoldDB" id="A0ABD2QLU1"/>
<accession>A0ABD2QLU1</accession>
<keyword evidence="3" id="KW-0805">Transcription regulation</keyword>
<proteinExistence type="predicted"/>
<gene>
    <name evidence="7" type="primary">BRMS1L</name>
    <name evidence="7" type="ORF">Ciccas_000819</name>
</gene>
<dbReference type="EMBL" id="JBJKFK010000048">
    <property type="protein sequence ID" value="KAL3320492.1"/>
    <property type="molecule type" value="Genomic_DNA"/>
</dbReference>
<keyword evidence="5" id="KW-0539">Nucleus</keyword>
<evidence type="ECO:0000256" key="4">
    <source>
        <dbReference type="ARBA" id="ARBA00023163"/>
    </source>
</evidence>
<comment type="subcellular location">
    <subcellularLocation>
        <location evidence="1">Nucleus</location>
    </subcellularLocation>
</comment>
<keyword evidence="6" id="KW-0175">Coiled coil</keyword>
<evidence type="ECO:0000256" key="5">
    <source>
        <dbReference type="ARBA" id="ARBA00023242"/>
    </source>
</evidence>
<dbReference type="PANTHER" id="PTHR21964">
    <property type="entry name" value="BREAST CANCER METASTASIS-SUPPRESSOR 1"/>
    <property type="match status" value="1"/>
</dbReference>
<feature type="coiled-coil region" evidence="6">
    <location>
        <begin position="143"/>
        <end position="170"/>
    </location>
</feature>
<sequence length="294" mass="33719">MFLSKSSVLATCEPLSLAALATQKSKIVDKPFTWSKVTEKMSAENSSDDNDDSDQVESMMLDSEVENVRRELMAEAAELERNFRTAKELLFGERLVQINAKLATCKAGNSSECKIIGHMLEEAYDIRKQVAKHRREFALEVAKNKYEMDMEAVRCDAAEKKREHTDLKKKFYKEQLSKLLVESNIAKRRSKYAIKNRKLNSNKKPSDEDKDTYPITDFVGLSELKALEASIPSIDLKERKCPASMVPGTPYIVYNLKDSEIDSDIRQIIDAIKETRHRNAMHFYESFSCRQNLR</sequence>